<organism evidence="2 3">
    <name type="scientific">Alicyclobacillus acidocaldarius subsp. acidocaldarius (strain ATCC 27009 / DSM 446 / BCRC 14685 / JCM 5260 / KCTC 1825 / NBRC 15652 / NCIMB 11725 / NRRL B-14509 / 104-IA)</name>
    <name type="common">Bacillus acidocaldarius</name>
    <dbReference type="NCBI Taxonomy" id="521098"/>
    <lineage>
        <taxon>Bacteria</taxon>
        <taxon>Bacillati</taxon>
        <taxon>Bacillota</taxon>
        <taxon>Bacilli</taxon>
        <taxon>Bacillales</taxon>
        <taxon>Alicyclobacillaceae</taxon>
        <taxon>Alicyclobacillus</taxon>
    </lineage>
</organism>
<dbReference type="HOGENOM" id="CLU_134323_0_0_9"/>
<dbReference type="AlphaFoldDB" id="C8WS88"/>
<dbReference type="EMBL" id="CP001727">
    <property type="protein sequence ID" value="ACV57522.1"/>
    <property type="molecule type" value="Genomic_DNA"/>
</dbReference>
<reference evidence="3" key="1">
    <citation type="submission" date="2009-09" db="EMBL/GenBank/DDBJ databases">
        <title>The complete chromosome of Alicyclobacillus acidocaldarius subsp. acidocaldarius DSM 446.</title>
        <authorList>
            <consortium name="US DOE Joint Genome Institute (JGI-PGF)"/>
            <person name="Lucas S."/>
            <person name="Copeland A."/>
            <person name="Lapidus A."/>
            <person name="Glavina del Rio T."/>
            <person name="Dalin E."/>
            <person name="Tice H."/>
            <person name="Bruce D."/>
            <person name="Goodwin L."/>
            <person name="Pitluck S."/>
            <person name="Kyrpides N."/>
            <person name="Mavromatis K."/>
            <person name="Ivanova N."/>
            <person name="Ovchinnikova G."/>
            <person name="Chertkov O."/>
            <person name="Sims D."/>
            <person name="Brettin T."/>
            <person name="Detter J.C."/>
            <person name="Han C."/>
            <person name="Larimer F."/>
            <person name="Land M."/>
            <person name="Hauser L."/>
            <person name="Markowitz V."/>
            <person name="Cheng J.-F."/>
            <person name="Hugenholtz P."/>
            <person name="Woyke T."/>
            <person name="Wu D."/>
            <person name="Pukall R."/>
            <person name="Klenk H.-P."/>
            <person name="Eisen J.A."/>
        </authorList>
    </citation>
    <scope>NUCLEOTIDE SEQUENCE [LARGE SCALE GENOMIC DNA]</scope>
    <source>
        <strain evidence="3">ATCC 27009 / DSM 446 / BCRC 14685 / JCM 5260 / KCTC 1825 / NBRC 15652 / NCIMB 11725 / NRRL B-14509 / 104-IA</strain>
    </source>
</reference>
<reference evidence="2 3" key="2">
    <citation type="journal article" date="2010" name="Stand. Genomic Sci.">
        <title>Complete genome sequence of Alicyclobacillus acidocaldarius type strain (104-IA).</title>
        <authorList>
            <person name="Mavromatis K."/>
            <person name="Sikorski J."/>
            <person name="Lapidus A."/>
            <person name="Glavina Del Rio T."/>
            <person name="Copeland A."/>
            <person name="Tice H."/>
            <person name="Cheng J.F."/>
            <person name="Lucas S."/>
            <person name="Chen F."/>
            <person name="Nolan M."/>
            <person name="Bruce D."/>
            <person name="Goodwin L."/>
            <person name="Pitluck S."/>
            <person name="Ivanova N."/>
            <person name="Ovchinnikova G."/>
            <person name="Pati A."/>
            <person name="Chen A."/>
            <person name="Palaniappan K."/>
            <person name="Land M."/>
            <person name="Hauser L."/>
            <person name="Chang Y.J."/>
            <person name="Jeffries C.D."/>
            <person name="Chain P."/>
            <person name="Meincke L."/>
            <person name="Sims D."/>
            <person name="Chertkov O."/>
            <person name="Han C."/>
            <person name="Brettin T."/>
            <person name="Detter J.C."/>
            <person name="Wahrenburg C."/>
            <person name="Rohde M."/>
            <person name="Pukall R."/>
            <person name="Goker M."/>
            <person name="Bristow J."/>
            <person name="Eisen J.A."/>
            <person name="Markowitz V."/>
            <person name="Hugenholtz P."/>
            <person name="Klenk H.P."/>
            <person name="Kyrpides N.C."/>
        </authorList>
    </citation>
    <scope>NUCLEOTIDE SEQUENCE [LARGE SCALE GENOMIC DNA]</scope>
    <source>
        <strain evidence="3">ATCC 27009 / DSM 446 / BCRC 14685 / JCM 5260 / KCTC 1825 / NBRC 15652 / NCIMB 11725 / NRRL B-14509 / 104-IA</strain>
    </source>
</reference>
<gene>
    <name evidence="2" type="ordered locus">Aaci_0464</name>
</gene>
<dbReference type="eggNOG" id="COG2856">
    <property type="taxonomic scope" value="Bacteria"/>
</dbReference>
<name>C8WS88_ALIAD</name>
<accession>C8WS88</accession>
<protein>
    <recommendedName>
        <fullName evidence="1">IrrE N-terminal-like domain-containing protein</fullName>
    </recommendedName>
</protein>
<evidence type="ECO:0000313" key="2">
    <source>
        <dbReference type="EMBL" id="ACV57522.1"/>
    </source>
</evidence>
<sequence>MDEKLNEMYSIVKKEGIVLDWDDLDFGYMKINGIYFYEHIRKKPFIVLNPRIERSQVLHRCVLAEELGHYFTVPFYLCYRPFACYADRLTFSRDEFRALRWAARFLIPDGDIDPHHLEDMSINELADYFNVTVEIMEVRLKLIRYSA</sequence>
<dbReference type="InterPro" id="IPR010359">
    <property type="entry name" value="IrrE_HExxH"/>
</dbReference>
<evidence type="ECO:0000313" key="3">
    <source>
        <dbReference type="Proteomes" id="UP000001917"/>
    </source>
</evidence>
<dbReference type="RefSeq" id="WP_012809888.1">
    <property type="nucleotide sequence ID" value="NC_013205.1"/>
</dbReference>
<keyword evidence="3" id="KW-1185">Reference proteome</keyword>
<evidence type="ECO:0000259" key="1">
    <source>
        <dbReference type="Pfam" id="PF06114"/>
    </source>
</evidence>
<proteinExistence type="predicted"/>
<dbReference type="STRING" id="521098.Aaci_0464"/>
<dbReference type="Pfam" id="PF06114">
    <property type="entry name" value="Peptidase_M78"/>
    <property type="match status" value="1"/>
</dbReference>
<dbReference type="KEGG" id="aac:Aaci_0464"/>
<dbReference type="Proteomes" id="UP000001917">
    <property type="component" value="Chromosome"/>
</dbReference>
<feature type="domain" description="IrrE N-terminal-like" evidence="1">
    <location>
        <begin position="25"/>
        <end position="141"/>
    </location>
</feature>